<evidence type="ECO:0000313" key="8">
    <source>
        <dbReference type="EMBL" id="PVU86205.1"/>
    </source>
</evidence>
<feature type="region of interest" description="Disordered" evidence="5">
    <location>
        <begin position="1"/>
        <end position="73"/>
    </location>
</feature>
<feature type="compositionally biased region" description="Polar residues" evidence="5">
    <location>
        <begin position="272"/>
        <end position="286"/>
    </location>
</feature>
<feature type="domain" description="Cyclin C-terminal" evidence="7">
    <location>
        <begin position="431"/>
        <end position="560"/>
    </location>
</feature>
<evidence type="ECO:0000259" key="6">
    <source>
        <dbReference type="SMART" id="SM00385"/>
    </source>
</evidence>
<feature type="compositionally biased region" description="Polar residues" evidence="5">
    <location>
        <begin position="248"/>
        <end position="262"/>
    </location>
</feature>
<protein>
    <submittedName>
        <fullName evidence="8">Uncharacterized protein</fullName>
    </submittedName>
</protein>
<feature type="compositionally biased region" description="Polar residues" evidence="5">
    <location>
        <begin position="112"/>
        <end position="135"/>
    </location>
</feature>
<dbReference type="InterPro" id="IPR006671">
    <property type="entry name" value="Cyclin_N"/>
</dbReference>
<dbReference type="SUPFAM" id="SSF47954">
    <property type="entry name" value="Cyclin-like"/>
    <property type="match status" value="2"/>
</dbReference>
<accession>A0A2T9Y1J4</accession>
<dbReference type="SMART" id="SM00385">
    <property type="entry name" value="CYCLIN"/>
    <property type="match status" value="2"/>
</dbReference>
<dbReference type="Gene3D" id="1.10.472.10">
    <property type="entry name" value="Cyclin-like"/>
    <property type="match status" value="2"/>
</dbReference>
<feature type="region of interest" description="Disordered" evidence="5">
    <location>
        <begin position="90"/>
        <end position="176"/>
    </location>
</feature>
<keyword evidence="1" id="KW-0132">Cell division</keyword>
<dbReference type="InterPro" id="IPR004367">
    <property type="entry name" value="Cyclin_C-dom"/>
</dbReference>
<dbReference type="SMART" id="SM01332">
    <property type="entry name" value="Cyclin_C"/>
    <property type="match status" value="1"/>
</dbReference>
<evidence type="ECO:0000259" key="7">
    <source>
        <dbReference type="SMART" id="SM01332"/>
    </source>
</evidence>
<dbReference type="OrthoDB" id="5590282at2759"/>
<evidence type="ECO:0000256" key="3">
    <source>
        <dbReference type="ARBA" id="ARBA00023306"/>
    </source>
</evidence>
<dbReference type="AlphaFoldDB" id="A0A2T9Y1J4"/>
<keyword evidence="9" id="KW-1185">Reference proteome</keyword>
<feature type="compositionally biased region" description="Basic and acidic residues" evidence="5">
    <location>
        <begin position="38"/>
        <end position="49"/>
    </location>
</feature>
<dbReference type="InterPro" id="IPR013763">
    <property type="entry name" value="Cyclin-like_dom"/>
</dbReference>
<keyword evidence="2 4" id="KW-0195">Cyclin</keyword>
<dbReference type="PANTHER" id="PTHR10177">
    <property type="entry name" value="CYCLINS"/>
    <property type="match status" value="1"/>
</dbReference>
<dbReference type="STRING" id="133381.A0A2T9Y1J4"/>
<evidence type="ECO:0000256" key="4">
    <source>
        <dbReference type="RuleBase" id="RU000383"/>
    </source>
</evidence>
<dbReference type="InterPro" id="IPR036915">
    <property type="entry name" value="Cyclin-like_sf"/>
</dbReference>
<dbReference type="InterPro" id="IPR048258">
    <property type="entry name" value="Cyclins_cyclin-box"/>
</dbReference>
<comment type="similarity">
    <text evidence="4">Belongs to the cyclin family.</text>
</comment>
<proteinExistence type="inferred from homology"/>
<dbReference type="Pfam" id="PF02984">
    <property type="entry name" value="Cyclin_C"/>
    <property type="match status" value="1"/>
</dbReference>
<reference evidence="8 9" key="1">
    <citation type="journal article" date="2018" name="MBio">
        <title>Comparative Genomics Reveals the Core Gene Toolbox for the Fungus-Insect Symbiosis.</title>
        <authorList>
            <person name="Wang Y."/>
            <person name="Stata M."/>
            <person name="Wang W."/>
            <person name="Stajich J.E."/>
            <person name="White M.M."/>
            <person name="Moncalvo J.M."/>
        </authorList>
    </citation>
    <scope>NUCLEOTIDE SEQUENCE [LARGE SCALE GENOMIC DNA]</scope>
    <source>
        <strain evidence="8 9">SC-DP-2</strain>
    </source>
</reference>
<dbReference type="Proteomes" id="UP000245609">
    <property type="component" value="Unassembled WGS sequence"/>
</dbReference>
<name>A0A2T9Y1J4_9FUNG</name>
<evidence type="ECO:0000256" key="5">
    <source>
        <dbReference type="SAM" id="MobiDB-lite"/>
    </source>
</evidence>
<feature type="compositionally biased region" description="Low complexity" evidence="5">
    <location>
        <begin position="100"/>
        <end position="111"/>
    </location>
</feature>
<feature type="region of interest" description="Disordered" evidence="5">
    <location>
        <begin position="223"/>
        <end position="286"/>
    </location>
</feature>
<feature type="domain" description="Cyclin-like" evidence="6">
    <location>
        <begin position="336"/>
        <end position="422"/>
    </location>
</feature>
<comment type="caution">
    <text evidence="8">The sequence shown here is derived from an EMBL/GenBank/DDBJ whole genome shotgun (WGS) entry which is preliminary data.</text>
</comment>
<dbReference type="FunFam" id="1.10.472.10:FF:000001">
    <property type="entry name" value="G2/mitotic-specific cyclin"/>
    <property type="match status" value="1"/>
</dbReference>
<sequence length="664" mass="75562">MPRSSLKPHASGSGPRPDSSLRTLPNTSTSIAAPEYPSNDHLHTLEMARENGSILRSRKRPYSSNENSMRESDLLEQNIVAPLLETKNKHLKKAQRHGVTSGSSNTNSQTSLDSNNPSIKSYNLRATRQNRTCISKTKDQKNSKVSKRACKSSHPNINPSDHIPPPSLNSNYTISPPCNSSAPKMFYENNTNHAVGATSLLSKYEQSQKEIVPIRPSFSESSLYNNHSELPPSSSAAVDQSHSKLKRSSSNQSTSCIKTSTGIEGPQRLVSKESTSSNSLSQRADTSFDSDPLLVSQYSEDILMYMTETGKETIPDLDYVNNNMGIDFLARAELVNWVINIHYNLKLVPEILYLTVNYIDRFLSARYVAPGKLDLLGITCLFLASKIEDSTLISLSDFLNISFLSEIYSPKDIFLAEVIVIKALKYRLFYDGPINFVREISKRDGYNYFNRFVAKYFIEISLVDHAFLKYEPNLIAAAAFYFAKKITNGIYSHTDHWQLLDFTEAQLFPCVKSFLKYFIDPDNIYTRNRKYILKNLPIKDVVNQKYSYEDTNYTSLYIQCWIRSLACQVHHPDFHHPTNMFLRAVITVMSSTSRELGNRCTCIRAYRSPFTENDANGVQVCENLNEYQYQQQIIQFKQQHSVPYQQLPPLYYTQVGSENYKRSE</sequence>
<evidence type="ECO:0000313" key="9">
    <source>
        <dbReference type="Proteomes" id="UP000245609"/>
    </source>
</evidence>
<dbReference type="PROSITE" id="PS00292">
    <property type="entry name" value="CYCLINS"/>
    <property type="match status" value="1"/>
</dbReference>
<evidence type="ECO:0000256" key="1">
    <source>
        <dbReference type="ARBA" id="ARBA00022618"/>
    </source>
</evidence>
<dbReference type="EMBL" id="MBFS01003520">
    <property type="protein sequence ID" value="PVU86205.1"/>
    <property type="molecule type" value="Genomic_DNA"/>
</dbReference>
<evidence type="ECO:0000256" key="2">
    <source>
        <dbReference type="ARBA" id="ARBA00023127"/>
    </source>
</evidence>
<gene>
    <name evidence="8" type="ORF">BB560_006795</name>
</gene>
<dbReference type="GO" id="GO:0051301">
    <property type="term" value="P:cell division"/>
    <property type="evidence" value="ECO:0007669"/>
    <property type="project" value="UniProtKB-KW"/>
</dbReference>
<dbReference type="Pfam" id="PF00134">
    <property type="entry name" value="Cyclin_N"/>
    <property type="match status" value="1"/>
</dbReference>
<organism evidence="8 9">
    <name type="scientific">Smittium megazygosporum</name>
    <dbReference type="NCBI Taxonomy" id="133381"/>
    <lineage>
        <taxon>Eukaryota</taxon>
        <taxon>Fungi</taxon>
        <taxon>Fungi incertae sedis</taxon>
        <taxon>Zoopagomycota</taxon>
        <taxon>Kickxellomycotina</taxon>
        <taxon>Harpellomycetes</taxon>
        <taxon>Harpellales</taxon>
        <taxon>Legeriomycetaceae</taxon>
        <taxon>Smittium</taxon>
    </lineage>
</organism>
<feature type="compositionally biased region" description="Polar residues" evidence="5">
    <location>
        <begin position="223"/>
        <end position="240"/>
    </location>
</feature>
<keyword evidence="3" id="KW-0131">Cell cycle</keyword>
<feature type="compositionally biased region" description="Polar residues" evidence="5">
    <location>
        <begin position="20"/>
        <end position="31"/>
    </location>
</feature>
<dbReference type="InterPro" id="IPR039361">
    <property type="entry name" value="Cyclin"/>
</dbReference>
<feature type="domain" description="Cyclin-like" evidence="6">
    <location>
        <begin position="435"/>
        <end position="516"/>
    </location>
</feature>